<evidence type="ECO:0000256" key="1">
    <source>
        <dbReference type="SAM" id="MobiDB-lite"/>
    </source>
</evidence>
<accession>A0A8T0SKC0</accession>
<dbReference type="AlphaFoldDB" id="A0A8T0SKC0"/>
<sequence>MATPPSRAHPPSWCSCSSSPSSWPPCRDRGAFLAGRRGAGGKLRDGVTLLSLENGVRDVLSPASSRLRPAAATTGTFVSTVVACVDAIVAEAILREKKRTEEDLGETKGAKESNSYGGYRGC</sequence>
<feature type="region of interest" description="Disordered" evidence="1">
    <location>
        <begin position="1"/>
        <end position="24"/>
    </location>
</feature>
<feature type="compositionally biased region" description="Basic and acidic residues" evidence="1">
    <location>
        <begin position="98"/>
        <end position="111"/>
    </location>
</feature>
<comment type="caution">
    <text evidence="2">The sequence shown here is derived from an EMBL/GenBank/DDBJ whole genome shotgun (WGS) entry which is preliminary data.</text>
</comment>
<dbReference type="EMBL" id="CM029045">
    <property type="protein sequence ID" value="KAG2596749.1"/>
    <property type="molecule type" value="Genomic_DNA"/>
</dbReference>
<protein>
    <submittedName>
        <fullName evidence="2">Uncharacterized protein</fullName>
    </submittedName>
</protein>
<gene>
    <name evidence="2" type="ORF">PVAP13_5KG179600</name>
</gene>
<feature type="compositionally biased region" description="Low complexity" evidence="1">
    <location>
        <begin position="10"/>
        <end position="24"/>
    </location>
</feature>
<feature type="region of interest" description="Disordered" evidence="1">
    <location>
        <begin position="98"/>
        <end position="122"/>
    </location>
</feature>
<keyword evidence="3" id="KW-1185">Reference proteome</keyword>
<organism evidence="2 3">
    <name type="scientific">Panicum virgatum</name>
    <name type="common">Blackwell switchgrass</name>
    <dbReference type="NCBI Taxonomy" id="38727"/>
    <lineage>
        <taxon>Eukaryota</taxon>
        <taxon>Viridiplantae</taxon>
        <taxon>Streptophyta</taxon>
        <taxon>Embryophyta</taxon>
        <taxon>Tracheophyta</taxon>
        <taxon>Spermatophyta</taxon>
        <taxon>Magnoliopsida</taxon>
        <taxon>Liliopsida</taxon>
        <taxon>Poales</taxon>
        <taxon>Poaceae</taxon>
        <taxon>PACMAD clade</taxon>
        <taxon>Panicoideae</taxon>
        <taxon>Panicodae</taxon>
        <taxon>Paniceae</taxon>
        <taxon>Panicinae</taxon>
        <taxon>Panicum</taxon>
        <taxon>Panicum sect. Hiantes</taxon>
    </lineage>
</organism>
<dbReference type="Proteomes" id="UP000823388">
    <property type="component" value="Chromosome 5K"/>
</dbReference>
<evidence type="ECO:0000313" key="2">
    <source>
        <dbReference type="EMBL" id="KAG2596749.1"/>
    </source>
</evidence>
<reference evidence="2" key="1">
    <citation type="submission" date="2020-05" db="EMBL/GenBank/DDBJ databases">
        <title>WGS assembly of Panicum virgatum.</title>
        <authorList>
            <person name="Lovell J.T."/>
            <person name="Jenkins J."/>
            <person name="Shu S."/>
            <person name="Juenger T.E."/>
            <person name="Schmutz J."/>
        </authorList>
    </citation>
    <scope>NUCLEOTIDE SEQUENCE</scope>
    <source>
        <strain evidence="2">AP13</strain>
    </source>
</reference>
<name>A0A8T0SKC0_PANVG</name>
<evidence type="ECO:0000313" key="3">
    <source>
        <dbReference type="Proteomes" id="UP000823388"/>
    </source>
</evidence>
<proteinExistence type="predicted"/>